<name>A0A518DCU3_9BACT</name>
<evidence type="ECO:0000313" key="2">
    <source>
        <dbReference type="Proteomes" id="UP000317429"/>
    </source>
</evidence>
<organism evidence="1 2">
    <name type="scientific">Pirellulimonas nuda</name>
    <dbReference type="NCBI Taxonomy" id="2528009"/>
    <lineage>
        <taxon>Bacteria</taxon>
        <taxon>Pseudomonadati</taxon>
        <taxon>Planctomycetota</taxon>
        <taxon>Planctomycetia</taxon>
        <taxon>Pirellulales</taxon>
        <taxon>Lacipirellulaceae</taxon>
        <taxon>Pirellulimonas</taxon>
    </lineage>
</organism>
<dbReference type="InterPro" id="IPR016024">
    <property type="entry name" value="ARM-type_fold"/>
</dbReference>
<gene>
    <name evidence="1" type="ORF">Pla175_26610</name>
</gene>
<keyword evidence="2" id="KW-1185">Reference proteome</keyword>
<dbReference type="OrthoDB" id="284265at2"/>
<dbReference type="Proteomes" id="UP000317429">
    <property type="component" value="Chromosome"/>
</dbReference>
<evidence type="ECO:0008006" key="3">
    <source>
        <dbReference type="Google" id="ProtNLM"/>
    </source>
</evidence>
<dbReference type="Pfam" id="PF13646">
    <property type="entry name" value="HEAT_2"/>
    <property type="match status" value="1"/>
</dbReference>
<dbReference type="KEGG" id="pnd:Pla175_26610"/>
<proteinExistence type="predicted"/>
<dbReference type="InterPro" id="IPR011989">
    <property type="entry name" value="ARM-like"/>
</dbReference>
<dbReference type="AlphaFoldDB" id="A0A518DCU3"/>
<dbReference type="Gene3D" id="1.25.10.10">
    <property type="entry name" value="Leucine-rich Repeat Variant"/>
    <property type="match status" value="1"/>
</dbReference>
<accession>A0A518DCU3</accession>
<reference evidence="1 2" key="1">
    <citation type="submission" date="2019-02" db="EMBL/GenBank/DDBJ databases">
        <title>Deep-cultivation of Planctomycetes and their phenomic and genomic characterization uncovers novel biology.</title>
        <authorList>
            <person name="Wiegand S."/>
            <person name="Jogler M."/>
            <person name="Boedeker C."/>
            <person name="Pinto D."/>
            <person name="Vollmers J."/>
            <person name="Rivas-Marin E."/>
            <person name="Kohn T."/>
            <person name="Peeters S.H."/>
            <person name="Heuer A."/>
            <person name="Rast P."/>
            <person name="Oberbeckmann S."/>
            <person name="Bunk B."/>
            <person name="Jeske O."/>
            <person name="Meyerdierks A."/>
            <person name="Storesund J.E."/>
            <person name="Kallscheuer N."/>
            <person name="Luecker S."/>
            <person name="Lage O.M."/>
            <person name="Pohl T."/>
            <person name="Merkel B.J."/>
            <person name="Hornburger P."/>
            <person name="Mueller R.-W."/>
            <person name="Bruemmer F."/>
            <person name="Labrenz M."/>
            <person name="Spormann A.M."/>
            <person name="Op den Camp H."/>
            <person name="Overmann J."/>
            <person name="Amann R."/>
            <person name="Jetten M.S.M."/>
            <person name="Mascher T."/>
            <person name="Medema M.H."/>
            <person name="Devos D.P."/>
            <person name="Kaster A.-K."/>
            <person name="Ovreas L."/>
            <person name="Rohde M."/>
            <person name="Galperin M.Y."/>
            <person name="Jogler C."/>
        </authorList>
    </citation>
    <scope>NUCLEOTIDE SEQUENCE [LARGE SCALE GENOMIC DNA]</scope>
    <source>
        <strain evidence="1 2">Pla175</strain>
    </source>
</reference>
<dbReference type="EMBL" id="CP036291">
    <property type="protein sequence ID" value="QDU89273.1"/>
    <property type="molecule type" value="Genomic_DNA"/>
</dbReference>
<dbReference type="SUPFAM" id="SSF48371">
    <property type="entry name" value="ARM repeat"/>
    <property type="match status" value="1"/>
</dbReference>
<evidence type="ECO:0000313" key="1">
    <source>
        <dbReference type="EMBL" id="QDU89273.1"/>
    </source>
</evidence>
<dbReference type="RefSeq" id="WP_145285464.1">
    <property type="nucleotide sequence ID" value="NZ_CP036291.1"/>
</dbReference>
<protein>
    <recommendedName>
        <fullName evidence="3">PBS lyase HEAT-like repeat protein</fullName>
    </recommendedName>
</protein>
<sequence length="231" mass="23714">MLDQAIESLKTYDWGTDLDALQPIEDAVIATHGDAAARADLEAKLTGVLQSGLSRDGIDYVCRKLRVIGTAASVPALKGLLAQQENSHMARYALEDIKAPEAAAALQESLAELTGDLKVGVISTLGVRRDPSSVAYLAGLVNDDDAAVACAAVYALGDIRSADAAAALSTAKPRQAVDAALTDASLACAEGLVGAGKKAKALAIYKKMASGDQPKHVRLAAAKGMLTCAGQ</sequence>